<feature type="compositionally biased region" description="Polar residues" evidence="8">
    <location>
        <begin position="203"/>
        <end position="213"/>
    </location>
</feature>
<dbReference type="InterPro" id="IPR008883">
    <property type="entry name" value="UEV_N"/>
</dbReference>
<dbReference type="SUPFAM" id="SSF140111">
    <property type="entry name" value="Endosomal sorting complex assembly domain"/>
    <property type="match status" value="1"/>
</dbReference>
<dbReference type="PANTHER" id="PTHR23306:SF3">
    <property type="entry name" value="TUMOR SUPPRESSOR PROTEIN 101"/>
    <property type="match status" value="1"/>
</dbReference>
<protein>
    <recommendedName>
        <fullName evidence="13">UEV domain-domain-containing protein</fullName>
    </recommendedName>
</protein>
<dbReference type="AlphaFoldDB" id="A0A1D8NP57"/>
<keyword evidence="5 7" id="KW-0653">Protein transport</keyword>
<keyword evidence="4" id="KW-0967">Endosome</keyword>
<proteinExistence type="inferred from homology"/>
<dbReference type="PROSITE" id="PS51322">
    <property type="entry name" value="UEV"/>
    <property type="match status" value="1"/>
</dbReference>
<dbReference type="GO" id="GO:0000813">
    <property type="term" value="C:ESCRT I complex"/>
    <property type="evidence" value="ECO:0007669"/>
    <property type="project" value="TreeGrafter"/>
</dbReference>
<comment type="subcellular location">
    <subcellularLocation>
        <location evidence="1">Endosome</location>
    </subcellularLocation>
</comment>
<dbReference type="InterPro" id="IPR017916">
    <property type="entry name" value="SB_dom"/>
</dbReference>
<dbReference type="GO" id="GO:0043130">
    <property type="term" value="F:ubiquitin binding"/>
    <property type="evidence" value="ECO:0007669"/>
    <property type="project" value="TreeGrafter"/>
</dbReference>
<feature type="compositionally biased region" description="Low complexity" evidence="8">
    <location>
        <begin position="252"/>
        <end position="267"/>
    </location>
</feature>
<dbReference type="InterPro" id="IPR016135">
    <property type="entry name" value="UBQ-conjugating_enzyme/RWD"/>
</dbReference>
<evidence type="ECO:0000256" key="8">
    <source>
        <dbReference type="SAM" id="MobiDB-lite"/>
    </source>
</evidence>
<evidence type="ECO:0000313" key="12">
    <source>
        <dbReference type="Proteomes" id="UP000182444"/>
    </source>
</evidence>
<feature type="region of interest" description="Disordered" evidence="8">
    <location>
        <begin position="145"/>
        <end position="319"/>
    </location>
</feature>
<keyword evidence="6" id="KW-0175">Coiled coil</keyword>
<organism evidence="11 12">
    <name type="scientific">Yarrowia lipolytica</name>
    <name type="common">Candida lipolytica</name>
    <dbReference type="NCBI Taxonomy" id="4952"/>
    <lineage>
        <taxon>Eukaryota</taxon>
        <taxon>Fungi</taxon>
        <taxon>Dikarya</taxon>
        <taxon>Ascomycota</taxon>
        <taxon>Saccharomycotina</taxon>
        <taxon>Dipodascomycetes</taxon>
        <taxon>Dipodascales</taxon>
        <taxon>Dipodascales incertae sedis</taxon>
        <taxon>Yarrowia</taxon>
    </lineage>
</organism>
<keyword evidence="3 7" id="KW-0813">Transport</keyword>
<evidence type="ECO:0008006" key="13">
    <source>
        <dbReference type="Google" id="ProtNLM"/>
    </source>
</evidence>
<dbReference type="RefSeq" id="XP_505614.3">
    <property type="nucleotide sequence ID" value="XM_505614.3"/>
</dbReference>
<dbReference type="CDD" id="cd11685">
    <property type="entry name" value="UEV_TSG101-like"/>
    <property type="match status" value="1"/>
</dbReference>
<evidence type="ECO:0000313" key="11">
    <source>
        <dbReference type="EMBL" id="AOW07416.1"/>
    </source>
</evidence>
<name>A0A1D8NP57_YARLL</name>
<evidence type="ECO:0000256" key="6">
    <source>
        <dbReference type="ARBA" id="ARBA00023054"/>
    </source>
</evidence>
<dbReference type="KEGG" id="yli:2908566"/>
<dbReference type="SUPFAM" id="SSF54495">
    <property type="entry name" value="UBC-like"/>
    <property type="match status" value="1"/>
</dbReference>
<dbReference type="InterPro" id="IPR037202">
    <property type="entry name" value="ESCRT_assembly_dom"/>
</dbReference>
<reference evidence="11 12" key="1">
    <citation type="journal article" date="2016" name="PLoS ONE">
        <title>Sequence Assembly of Yarrowia lipolytica Strain W29/CLIB89 Shows Transposable Element Diversity.</title>
        <authorList>
            <person name="Magnan C."/>
            <person name="Yu J."/>
            <person name="Chang I."/>
            <person name="Jahn E."/>
            <person name="Kanomata Y."/>
            <person name="Wu J."/>
            <person name="Zeller M."/>
            <person name="Oakes M."/>
            <person name="Baldi P."/>
            <person name="Sandmeyer S."/>
        </authorList>
    </citation>
    <scope>NUCLEOTIDE SEQUENCE [LARGE SCALE GENOMIC DNA]</scope>
    <source>
        <strain evidence="12">CLIB89(W29)</strain>
    </source>
</reference>
<dbReference type="VEuPathDB" id="FungiDB:YALI1_F25671g"/>
<evidence type="ECO:0000256" key="4">
    <source>
        <dbReference type="ARBA" id="ARBA00022753"/>
    </source>
</evidence>
<feature type="compositionally biased region" description="Basic and acidic residues" evidence="8">
    <location>
        <begin position="291"/>
        <end position="305"/>
    </location>
</feature>
<dbReference type="Proteomes" id="UP000182444">
    <property type="component" value="Chromosome 1F"/>
</dbReference>
<dbReference type="PROSITE" id="PS51312">
    <property type="entry name" value="SB"/>
    <property type="match status" value="1"/>
</dbReference>
<gene>
    <name evidence="11" type="ORF">YALI1_F25671g</name>
</gene>
<sequence length="476" mass="52953">MALPPALTQWLRNVLLPEYPHLDRTYNDTLDALTRYPTLRPRTSVYTDEYGKPALLLCLHGTVPSVIAGDTYKIPVEVWVPHRYPDEGPFAYVRPTSTMMLSPGNYVDNNGRCYHPYISEWGSDPQNTNLATFLRVLSDIFSKEPPVYSRPTPEYGPPPTYPSQNDQQQTHQMQRPPPLAPQSGMPIQPVQTGQHAVPPVPNRTGQHIQQQPMRTGPVDLGGSSTHASEAVPPLPPKPPQQWNQGAVPQPPAQYAQYAQHAQHPLQASHHPQARGGPLSQQFTPHHRSRASRTDIMDMDTAKSSDEPAPPKPPNPERMKALDDLHSQLKKEADAIQANVQADDAQIEGLWMKLSSLEAGVSSEVLLLRQLEAQADKNNKILSDKMDQARRVITQARACEIPDIDSAVCAENVVFNQLYDLTAQEQAIDDTIYALSLALDREKITVEPFMKHVRNLAREKFIKVATIDKIAVGAGLK</sequence>
<dbReference type="GO" id="GO:0006886">
    <property type="term" value="P:intracellular protein transport"/>
    <property type="evidence" value="ECO:0007669"/>
    <property type="project" value="UniProtKB-ARBA"/>
</dbReference>
<comment type="similarity">
    <text evidence="2">Belongs to the ubiquitin-conjugating enzyme family. UEV subfamily.</text>
</comment>
<dbReference type="GO" id="GO:0072666">
    <property type="term" value="P:establishment of protein localization to vacuole"/>
    <property type="evidence" value="ECO:0007669"/>
    <property type="project" value="UniProtKB-ARBA"/>
</dbReference>
<evidence type="ECO:0000259" key="10">
    <source>
        <dbReference type="PROSITE" id="PS51322"/>
    </source>
</evidence>
<dbReference type="Gene3D" id="3.10.110.10">
    <property type="entry name" value="Ubiquitin Conjugating Enzyme"/>
    <property type="match status" value="1"/>
</dbReference>
<dbReference type="eggNOG" id="KOG2391">
    <property type="taxonomic scope" value="Eukaryota"/>
</dbReference>
<dbReference type="GeneID" id="2908566"/>
<dbReference type="InterPro" id="IPR052070">
    <property type="entry name" value="ESCRT-I_UEV_domain"/>
</dbReference>
<evidence type="ECO:0000256" key="7">
    <source>
        <dbReference type="PROSITE-ProRule" id="PRU00644"/>
    </source>
</evidence>
<evidence type="ECO:0000256" key="5">
    <source>
        <dbReference type="ARBA" id="ARBA00022927"/>
    </source>
</evidence>
<dbReference type="Pfam" id="PF05743">
    <property type="entry name" value="UEV"/>
    <property type="match status" value="1"/>
</dbReference>
<dbReference type="GO" id="GO:0043162">
    <property type="term" value="P:ubiquitin-dependent protein catabolic process via the multivesicular body sorting pathway"/>
    <property type="evidence" value="ECO:0007669"/>
    <property type="project" value="UniProtKB-ARBA"/>
</dbReference>
<feature type="domain" description="UEV" evidence="10">
    <location>
        <begin position="6"/>
        <end position="151"/>
    </location>
</feature>
<dbReference type="VEuPathDB" id="FungiDB:YALI0_F19272g"/>
<evidence type="ECO:0000256" key="1">
    <source>
        <dbReference type="ARBA" id="ARBA00004177"/>
    </source>
</evidence>
<dbReference type="PANTHER" id="PTHR23306">
    <property type="entry name" value="TUMOR SUSCEPTIBILITY GENE 101 PROTEIN-RELATED"/>
    <property type="match status" value="1"/>
</dbReference>
<dbReference type="Pfam" id="PF09454">
    <property type="entry name" value="Vps23_core"/>
    <property type="match status" value="1"/>
</dbReference>
<accession>A0A1D8NP57</accession>
<evidence type="ECO:0000256" key="3">
    <source>
        <dbReference type="ARBA" id="ARBA00022448"/>
    </source>
</evidence>
<feature type="compositionally biased region" description="Polar residues" evidence="8">
    <location>
        <begin position="163"/>
        <end position="173"/>
    </location>
</feature>
<feature type="domain" description="SB" evidence="9">
    <location>
        <begin position="411"/>
        <end position="476"/>
    </location>
</feature>
<evidence type="ECO:0000259" key="9">
    <source>
        <dbReference type="PROSITE" id="PS51312"/>
    </source>
</evidence>
<evidence type="ECO:0000256" key="2">
    <source>
        <dbReference type="ARBA" id="ARBA00009594"/>
    </source>
</evidence>
<dbReference type="Gene3D" id="6.10.140.820">
    <property type="match status" value="1"/>
</dbReference>
<dbReference type="EMBL" id="CP017558">
    <property type="protein sequence ID" value="AOW07416.1"/>
    <property type="molecule type" value="Genomic_DNA"/>
</dbReference>